<dbReference type="Proteomes" id="UP000642809">
    <property type="component" value="Unassembled WGS sequence"/>
</dbReference>
<protein>
    <submittedName>
        <fullName evidence="6">Transcriptional regulator</fullName>
    </submittedName>
</protein>
<dbReference type="InterPro" id="IPR005119">
    <property type="entry name" value="LysR_subst-bd"/>
</dbReference>
<proteinExistence type="inferred from homology"/>
<dbReference type="InterPro" id="IPR000847">
    <property type="entry name" value="LysR_HTH_N"/>
</dbReference>
<name>A0A8J3D3M6_9BACT</name>
<dbReference type="RefSeq" id="WP_189585240.1">
    <property type="nucleotide sequence ID" value="NZ_BMYF01000023.1"/>
</dbReference>
<evidence type="ECO:0000313" key="7">
    <source>
        <dbReference type="Proteomes" id="UP000642809"/>
    </source>
</evidence>
<dbReference type="PRINTS" id="PR00039">
    <property type="entry name" value="HTHLYSR"/>
</dbReference>
<dbReference type="Gene3D" id="1.10.10.10">
    <property type="entry name" value="Winged helix-like DNA-binding domain superfamily/Winged helix DNA-binding domain"/>
    <property type="match status" value="1"/>
</dbReference>
<dbReference type="PANTHER" id="PTHR30126">
    <property type="entry name" value="HTH-TYPE TRANSCRIPTIONAL REGULATOR"/>
    <property type="match status" value="1"/>
</dbReference>
<dbReference type="PROSITE" id="PS50931">
    <property type="entry name" value="HTH_LYSR"/>
    <property type="match status" value="1"/>
</dbReference>
<evidence type="ECO:0000259" key="5">
    <source>
        <dbReference type="PROSITE" id="PS50931"/>
    </source>
</evidence>
<evidence type="ECO:0000256" key="1">
    <source>
        <dbReference type="ARBA" id="ARBA00009437"/>
    </source>
</evidence>
<evidence type="ECO:0000256" key="4">
    <source>
        <dbReference type="ARBA" id="ARBA00023163"/>
    </source>
</evidence>
<reference evidence="6" key="2">
    <citation type="submission" date="2020-09" db="EMBL/GenBank/DDBJ databases">
        <authorList>
            <person name="Sun Q."/>
            <person name="Kim S."/>
        </authorList>
    </citation>
    <scope>NUCLEOTIDE SEQUENCE</scope>
    <source>
        <strain evidence="6">KCTC 23224</strain>
    </source>
</reference>
<feature type="domain" description="HTH lysR-type" evidence="5">
    <location>
        <begin position="1"/>
        <end position="58"/>
    </location>
</feature>
<dbReference type="Gene3D" id="3.40.190.10">
    <property type="entry name" value="Periplasmic binding protein-like II"/>
    <property type="match status" value="2"/>
</dbReference>
<evidence type="ECO:0000313" key="6">
    <source>
        <dbReference type="EMBL" id="GHB49337.1"/>
    </source>
</evidence>
<dbReference type="GO" id="GO:0000976">
    <property type="term" value="F:transcription cis-regulatory region binding"/>
    <property type="evidence" value="ECO:0007669"/>
    <property type="project" value="TreeGrafter"/>
</dbReference>
<dbReference type="SUPFAM" id="SSF53850">
    <property type="entry name" value="Periplasmic binding protein-like II"/>
    <property type="match status" value="1"/>
</dbReference>
<accession>A0A8J3D3M6</accession>
<dbReference type="AlphaFoldDB" id="A0A8J3D3M6"/>
<keyword evidence="2" id="KW-0805">Transcription regulation</keyword>
<keyword evidence="4" id="KW-0804">Transcription</keyword>
<reference evidence="6" key="1">
    <citation type="journal article" date="2014" name="Int. J. Syst. Evol. Microbiol.">
        <title>Complete genome sequence of Corynebacterium casei LMG S-19264T (=DSM 44701T), isolated from a smear-ripened cheese.</title>
        <authorList>
            <consortium name="US DOE Joint Genome Institute (JGI-PGF)"/>
            <person name="Walter F."/>
            <person name="Albersmeier A."/>
            <person name="Kalinowski J."/>
            <person name="Ruckert C."/>
        </authorList>
    </citation>
    <scope>NUCLEOTIDE SEQUENCE</scope>
    <source>
        <strain evidence="6">KCTC 23224</strain>
    </source>
</reference>
<dbReference type="PANTHER" id="PTHR30126:SF39">
    <property type="entry name" value="HTH-TYPE TRANSCRIPTIONAL REGULATOR CYSL"/>
    <property type="match status" value="1"/>
</dbReference>
<evidence type="ECO:0000256" key="2">
    <source>
        <dbReference type="ARBA" id="ARBA00023015"/>
    </source>
</evidence>
<dbReference type="Pfam" id="PF00126">
    <property type="entry name" value="HTH_1"/>
    <property type="match status" value="1"/>
</dbReference>
<dbReference type="Pfam" id="PF03466">
    <property type="entry name" value="LysR_substrate"/>
    <property type="match status" value="1"/>
</dbReference>
<sequence>MIDYRFKVFLEVAAKKSFSKAAQELFVSQPSVSKQIKLLEAELGVALFERKGNHISLTELGEKLYSLLQSAKLIQSEIDSVFTEKKDNLAISGELKIGSSTTVSLYVFPSIMAEFHKVFPNATILLINRNSDNILKALQNYEIDLACVEIPKGLNSVSVSYFFEDEIIAVCSRNSPYRNEVLRKETIGDIPLALRENGSGTLAALIEGLKSWDIKLGDLKIRARLGGTEALKNYLIKGEYVGFLSRMAVQDEIENGELVEIKTFGLEVFRSFYFVNRKGEEAVGLTKNFIKMAKKRYSI</sequence>
<evidence type="ECO:0000256" key="3">
    <source>
        <dbReference type="ARBA" id="ARBA00023125"/>
    </source>
</evidence>
<gene>
    <name evidence="6" type="ORF">GCM10008106_32680</name>
</gene>
<dbReference type="FunFam" id="1.10.10.10:FF:000001">
    <property type="entry name" value="LysR family transcriptional regulator"/>
    <property type="match status" value="1"/>
</dbReference>
<dbReference type="GO" id="GO:0003700">
    <property type="term" value="F:DNA-binding transcription factor activity"/>
    <property type="evidence" value="ECO:0007669"/>
    <property type="project" value="InterPro"/>
</dbReference>
<dbReference type="InterPro" id="IPR036388">
    <property type="entry name" value="WH-like_DNA-bd_sf"/>
</dbReference>
<dbReference type="EMBL" id="BMYF01000023">
    <property type="protein sequence ID" value="GHB49337.1"/>
    <property type="molecule type" value="Genomic_DNA"/>
</dbReference>
<dbReference type="InterPro" id="IPR036390">
    <property type="entry name" value="WH_DNA-bd_sf"/>
</dbReference>
<comment type="similarity">
    <text evidence="1">Belongs to the LysR transcriptional regulatory family.</text>
</comment>
<comment type="caution">
    <text evidence="6">The sequence shown here is derived from an EMBL/GenBank/DDBJ whole genome shotgun (WGS) entry which is preliminary data.</text>
</comment>
<keyword evidence="7" id="KW-1185">Reference proteome</keyword>
<organism evidence="6 7">
    <name type="scientific">Mongoliitalea lutea</name>
    <dbReference type="NCBI Taxonomy" id="849756"/>
    <lineage>
        <taxon>Bacteria</taxon>
        <taxon>Pseudomonadati</taxon>
        <taxon>Bacteroidota</taxon>
        <taxon>Cytophagia</taxon>
        <taxon>Cytophagales</taxon>
        <taxon>Cyclobacteriaceae</taxon>
        <taxon>Mongoliitalea</taxon>
    </lineage>
</organism>
<keyword evidence="3" id="KW-0238">DNA-binding</keyword>
<dbReference type="SUPFAM" id="SSF46785">
    <property type="entry name" value="Winged helix' DNA-binding domain"/>
    <property type="match status" value="1"/>
</dbReference>